<comment type="caution">
    <text evidence="2">The sequence shown here is derived from an EMBL/GenBank/DDBJ whole genome shotgun (WGS) entry which is preliminary data.</text>
</comment>
<gene>
    <name evidence="2" type="ORF">H8716_09980</name>
</gene>
<dbReference type="Proteomes" id="UP000657421">
    <property type="component" value="Unassembled WGS sequence"/>
</dbReference>
<feature type="coiled-coil region" evidence="1">
    <location>
        <begin position="67"/>
        <end position="101"/>
    </location>
</feature>
<accession>A0ABR7NAI8</accession>
<evidence type="ECO:0000313" key="3">
    <source>
        <dbReference type="Proteomes" id="UP000657421"/>
    </source>
</evidence>
<evidence type="ECO:0000256" key="1">
    <source>
        <dbReference type="SAM" id="Coils"/>
    </source>
</evidence>
<name>A0ABR7NAI8_9FIRM</name>
<dbReference type="EMBL" id="JACRSZ010000009">
    <property type="protein sequence ID" value="MBC8573406.1"/>
    <property type="molecule type" value="Genomic_DNA"/>
</dbReference>
<organism evidence="2 3">
    <name type="scientific">Jingyaoa shaoxingensis</name>
    <dbReference type="NCBI Taxonomy" id="2763671"/>
    <lineage>
        <taxon>Bacteria</taxon>
        <taxon>Bacillati</taxon>
        <taxon>Bacillota</taxon>
        <taxon>Clostridia</taxon>
        <taxon>Lachnospirales</taxon>
        <taxon>Lachnospiraceae</taxon>
        <taxon>Jingyaoa</taxon>
    </lineage>
</organism>
<keyword evidence="1" id="KW-0175">Coiled coil</keyword>
<reference evidence="2 3" key="1">
    <citation type="submission" date="2020-08" db="EMBL/GenBank/DDBJ databases">
        <title>Genome public.</title>
        <authorList>
            <person name="Liu C."/>
            <person name="Sun Q."/>
        </authorList>
    </citation>
    <scope>NUCLEOTIDE SEQUENCE [LARGE SCALE GENOMIC DNA]</scope>
    <source>
        <strain evidence="2 3">NSJ-46</strain>
    </source>
</reference>
<evidence type="ECO:0000313" key="2">
    <source>
        <dbReference type="EMBL" id="MBC8573406.1"/>
    </source>
</evidence>
<dbReference type="RefSeq" id="WP_249308594.1">
    <property type="nucleotide sequence ID" value="NZ_JACRSZ010000009.1"/>
</dbReference>
<keyword evidence="3" id="KW-1185">Reference proteome</keyword>
<sequence>MELKQMMKKSAEIIGGTAQLVTDRVMDKDFREKVVGTVAEASLSLADTTVKTLKKTKNYAQEKHLMLGSKDQYIEQLEAELEAKNREIRILKKKLQKKNWNGR</sequence>
<protein>
    <submittedName>
        <fullName evidence="2">Uncharacterized protein</fullName>
    </submittedName>
</protein>
<proteinExistence type="predicted"/>